<dbReference type="InterPro" id="IPR036287">
    <property type="entry name" value="Rv1873-like_sf"/>
</dbReference>
<dbReference type="RefSeq" id="WP_405322573.1">
    <property type="nucleotide sequence ID" value="NZ_JAZGZR010000005.1"/>
</dbReference>
<keyword evidence="2" id="KW-1185">Reference proteome</keyword>
<organism evidence="1 2">
    <name type="scientific">Flavobacterium davisii</name>
    <dbReference type="NCBI Taxonomy" id="2906077"/>
    <lineage>
        <taxon>Bacteria</taxon>
        <taxon>Pseudomonadati</taxon>
        <taxon>Bacteroidota</taxon>
        <taxon>Flavobacteriia</taxon>
        <taxon>Flavobacteriales</taxon>
        <taxon>Flavobacteriaceae</taxon>
        <taxon>Flavobacterium</taxon>
    </lineage>
</organism>
<protein>
    <submittedName>
        <fullName evidence="1">DUF1810 family protein</fullName>
    </submittedName>
</protein>
<sequence>MHSNIALEKYLQAQENTYLQALSEIKSGKKQSHWIWFIFPTIATRFAPTEYNIKYALQNKQEAIDYLNHPILGQRLIEVTTELYKSHATNIQDIFPKPDIKKIKACMTLFYKIAPEIDIFQKVLIKYFLAEFDQTTIQLVDNL</sequence>
<dbReference type="SUPFAM" id="SSF140736">
    <property type="entry name" value="Rv1873-like"/>
    <property type="match status" value="1"/>
</dbReference>
<dbReference type="InterPro" id="IPR014937">
    <property type="entry name" value="DUF1810"/>
</dbReference>
<proteinExistence type="predicted"/>
<dbReference type="EMBL" id="JAZGZR010000005">
    <property type="protein sequence ID" value="MFK7048864.1"/>
    <property type="molecule type" value="Genomic_DNA"/>
</dbReference>
<evidence type="ECO:0000313" key="1">
    <source>
        <dbReference type="EMBL" id="MFK7048864.1"/>
    </source>
</evidence>
<comment type="caution">
    <text evidence="1">The sequence shown here is derived from an EMBL/GenBank/DDBJ whole genome shotgun (WGS) entry which is preliminary data.</text>
</comment>
<evidence type="ECO:0000313" key="2">
    <source>
        <dbReference type="Proteomes" id="UP001621813"/>
    </source>
</evidence>
<dbReference type="Proteomes" id="UP001621813">
    <property type="component" value="Unassembled WGS sequence"/>
</dbReference>
<name>A0ABW8PLP3_9FLAO</name>
<gene>
    <name evidence="1" type="ORF">V3Q77_03085</name>
</gene>
<dbReference type="Pfam" id="PF08837">
    <property type="entry name" value="DUF1810"/>
    <property type="match status" value="1"/>
</dbReference>
<reference evidence="1 2" key="1">
    <citation type="submission" date="2024-02" db="EMBL/GenBank/DDBJ databases">
        <title>Comparative Genomic Analysis of Flavobacterium Species Causing Columnaris Disease of Freshwater Fish in Thailand: Insights into Virulence and Resistance Mechanisms.</title>
        <authorList>
            <person name="Nguyen D."/>
            <person name="Chokmangmeepisarn P."/>
            <person name="Khianchaikhan K."/>
            <person name="Morishita M."/>
            <person name="Bunnoy A."/>
            <person name="Rodkhum C."/>
        </authorList>
    </citation>
    <scope>NUCLEOTIDE SEQUENCE [LARGE SCALE GENOMIC DNA]</scope>
    <source>
        <strain evidence="1 2">KCRT2007</strain>
    </source>
</reference>
<accession>A0ABW8PLP3</accession>
<dbReference type="Gene3D" id="1.25.40.380">
    <property type="entry name" value="Protein of unknown function DUF1810"/>
    <property type="match status" value="1"/>
</dbReference>